<reference evidence="2 3" key="1">
    <citation type="submission" date="2020-12" db="EMBL/GenBank/DDBJ databases">
        <title>Pseudomonas schmalbachii sp. nov. isolated from millipede gut.</title>
        <authorList>
            <person name="Shelomi M."/>
        </authorList>
    </citation>
    <scope>NUCLEOTIDE SEQUENCE [LARGE SCALE GENOMIC DNA]</scope>
    <source>
        <strain evidence="2 3">Milli4</strain>
    </source>
</reference>
<dbReference type="InterPro" id="IPR049458">
    <property type="entry name" value="EpsG-like"/>
</dbReference>
<sequence>MNTLRISPTKLIAGIAFLPIFIFISWTSAFETEMILDNEMYLSRYMNISMNPFPFGIEFVPALIMHASSLLGLSYFEFLFIKSLSWIFILNRISNTIGKGSIIKIILMLAFLLPSFHSITAFLLRQSFAFEFAILAITSRNPRTKLIYSILMIFSQISSILWLPLILRDLSKIFLNKSMLGTILFIGIVNSVFKLDFHSPFIQISNDIINISGIFSNNLQTKVDFYTSGHHSIDSASTASIKNTIAIYVSLFFLLLSRREKSHKDIHKITSIFILTAAFFFIFYTNPILANRLGYAAYFLPGIFLTLSLENLLRSYNLGSLYKLPTIRRI</sequence>
<feature type="transmembrane region" description="Helical" evidence="1">
    <location>
        <begin position="146"/>
        <end position="167"/>
    </location>
</feature>
<organism evidence="2 3">
    <name type="scientific">Pseudomonas schmalbachii</name>
    <dbReference type="NCBI Taxonomy" id="2816993"/>
    <lineage>
        <taxon>Bacteria</taxon>
        <taxon>Pseudomonadati</taxon>
        <taxon>Pseudomonadota</taxon>
        <taxon>Gammaproteobacteria</taxon>
        <taxon>Pseudomonadales</taxon>
        <taxon>Pseudomonadaceae</taxon>
        <taxon>Pseudomonas</taxon>
    </lineage>
</organism>
<evidence type="ECO:0000256" key="1">
    <source>
        <dbReference type="SAM" id="Phobius"/>
    </source>
</evidence>
<keyword evidence="1" id="KW-0472">Membrane</keyword>
<feature type="transmembrane region" description="Helical" evidence="1">
    <location>
        <begin position="295"/>
        <end position="313"/>
    </location>
</feature>
<dbReference type="EMBL" id="JAELYA010000007">
    <property type="protein sequence ID" value="MBO3277151.1"/>
    <property type="molecule type" value="Genomic_DNA"/>
</dbReference>
<dbReference type="Proteomes" id="UP000669060">
    <property type="component" value="Unassembled WGS sequence"/>
</dbReference>
<gene>
    <name evidence="2" type="ORF">JFY56_18175</name>
</gene>
<dbReference type="RefSeq" id="WP_208315338.1">
    <property type="nucleotide sequence ID" value="NZ_JAELYA010000007.1"/>
</dbReference>
<keyword evidence="1" id="KW-0812">Transmembrane</keyword>
<comment type="caution">
    <text evidence="2">The sequence shown here is derived from an EMBL/GenBank/DDBJ whole genome shotgun (WGS) entry which is preliminary data.</text>
</comment>
<keyword evidence="1" id="KW-1133">Transmembrane helix</keyword>
<feature type="transmembrane region" description="Helical" evidence="1">
    <location>
        <begin position="174"/>
        <end position="193"/>
    </location>
</feature>
<feature type="transmembrane region" description="Helical" evidence="1">
    <location>
        <begin position="102"/>
        <end position="126"/>
    </location>
</feature>
<name>A0ABS3TU02_9PSED</name>
<feature type="transmembrane region" description="Helical" evidence="1">
    <location>
        <begin position="239"/>
        <end position="257"/>
    </location>
</feature>
<evidence type="ECO:0000313" key="2">
    <source>
        <dbReference type="EMBL" id="MBO3277151.1"/>
    </source>
</evidence>
<proteinExistence type="predicted"/>
<protein>
    <submittedName>
        <fullName evidence="2">EpsG family protein</fullName>
    </submittedName>
</protein>
<accession>A0ABS3TU02</accession>
<feature type="transmembrane region" description="Helical" evidence="1">
    <location>
        <begin position="269"/>
        <end position="289"/>
    </location>
</feature>
<evidence type="ECO:0000313" key="3">
    <source>
        <dbReference type="Proteomes" id="UP000669060"/>
    </source>
</evidence>
<dbReference type="Pfam" id="PF14897">
    <property type="entry name" value="EpsG"/>
    <property type="match status" value="1"/>
</dbReference>
<keyword evidence="3" id="KW-1185">Reference proteome</keyword>
<feature type="transmembrane region" description="Helical" evidence="1">
    <location>
        <begin position="53"/>
        <end position="81"/>
    </location>
</feature>